<name>A0A4U8RY94_9HELI</name>
<dbReference type="EC" id="3.5.4.26" evidence="6"/>
<reference evidence="11 12" key="1">
    <citation type="journal article" date="2014" name="Genome Announc.">
        <title>Draft genome sequences of eight enterohepatic helicobacter species isolated from both laboratory and wild rodents.</title>
        <authorList>
            <person name="Sheh A."/>
            <person name="Shen Z."/>
            <person name="Fox J.G."/>
        </authorList>
    </citation>
    <scope>NUCLEOTIDE SEQUENCE [LARGE SCALE GENOMIC DNA]</scope>
    <source>
        <strain evidence="11 12">MIT 98-6810</strain>
    </source>
</reference>
<dbReference type="Gene3D" id="3.40.140.10">
    <property type="entry name" value="Cytidine Deaminase, domain 2"/>
    <property type="match status" value="1"/>
</dbReference>
<dbReference type="InterPro" id="IPR016193">
    <property type="entry name" value="Cytidine_deaminase-like"/>
</dbReference>
<protein>
    <recommendedName>
        <fullName evidence="8">Riboflavin biosynthesis protein RibD</fullName>
        <ecNumber evidence="7">1.1.1.193</ecNumber>
        <ecNumber evidence="6">3.5.4.26</ecNumber>
    </recommendedName>
</protein>
<evidence type="ECO:0000259" key="10">
    <source>
        <dbReference type="PROSITE" id="PS51747"/>
    </source>
</evidence>
<comment type="pathway">
    <text evidence="2">Cofactor biosynthesis; riboflavin biosynthesis; 5-amino-6-(D-ribitylamino)uracil from GTP: step 2/4.</text>
</comment>
<evidence type="ECO:0000256" key="1">
    <source>
        <dbReference type="ARBA" id="ARBA00002151"/>
    </source>
</evidence>
<evidence type="ECO:0000256" key="2">
    <source>
        <dbReference type="ARBA" id="ARBA00004882"/>
    </source>
</evidence>
<dbReference type="InterPro" id="IPR024072">
    <property type="entry name" value="DHFR-like_dom_sf"/>
</dbReference>
<feature type="domain" description="CMP/dCMP-type deaminase" evidence="10">
    <location>
        <begin position="13"/>
        <end position="152"/>
    </location>
</feature>
<evidence type="ECO:0000256" key="5">
    <source>
        <dbReference type="ARBA" id="ARBA00007417"/>
    </source>
</evidence>
<keyword evidence="9" id="KW-0511">Multifunctional enzyme</keyword>
<dbReference type="InterPro" id="IPR002125">
    <property type="entry name" value="CMP_dCMP_dom"/>
</dbReference>
<organism evidence="11 12">
    <name type="scientific">Helicobacter typhlonius</name>
    <dbReference type="NCBI Taxonomy" id="76936"/>
    <lineage>
        <taxon>Bacteria</taxon>
        <taxon>Pseudomonadati</taxon>
        <taxon>Campylobacterota</taxon>
        <taxon>Epsilonproteobacteria</taxon>
        <taxon>Campylobacterales</taxon>
        <taxon>Helicobacteraceae</taxon>
        <taxon>Helicobacter</taxon>
    </lineage>
</organism>
<proteinExistence type="inferred from homology"/>
<comment type="caution">
    <text evidence="11">The sequence shown here is derived from an EMBL/GenBank/DDBJ whole genome shotgun (WGS) entry which is preliminary data.</text>
</comment>
<dbReference type="Proteomes" id="UP000029925">
    <property type="component" value="Unassembled WGS sequence"/>
</dbReference>
<dbReference type="Gene3D" id="3.40.430.10">
    <property type="entry name" value="Dihydrofolate Reductase, subunit A"/>
    <property type="match status" value="1"/>
</dbReference>
<evidence type="ECO:0000256" key="7">
    <source>
        <dbReference type="ARBA" id="ARBA00013173"/>
    </source>
</evidence>
<dbReference type="SUPFAM" id="SSF53597">
    <property type="entry name" value="Dihydrofolate reductase-like"/>
    <property type="match status" value="1"/>
</dbReference>
<evidence type="ECO:0000256" key="6">
    <source>
        <dbReference type="ARBA" id="ARBA00012766"/>
    </source>
</evidence>
<comment type="similarity">
    <text evidence="4">In the N-terminal section; belongs to the cytidine and deoxycytidylate deaminase family.</text>
</comment>
<dbReference type="AlphaFoldDB" id="A0A4U8RY94"/>
<dbReference type="EMBL" id="JRPF02000008">
    <property type="protein sequence ID" value="TLD78249.1"/>
    <property type="molecule type" value="Genomic_DNA"/>
</dbReference>
<keyword evidence="12" id="KW-1185">Reference proteome</keyword>
<dbReference type="SUPFAM" id="SSF53927">
    <property type="entry name" value="Cytidine deaminase-like"/>
    <property type="match status" value="1"/>
</dbReference>
<dbReference type="NCBIfam" id="TIGR00326">
    <property type="entry name" value="eubact_ribD"/>
    <property type="match status" value="1"/>
</dbReference>
<gene>
    <name evidence="11" type="primary">ribD</name>
    <name evidence="11" type="ORF">LS75_006980</name>
</gene>
<evidence type="ECO:0000313" key="11">
    <source>
        <dbReference type="EMBL" id="TLD78249.1"/>
    </source>
</evidence>
<dbReference type="UniPathway" id="UPA00275">
    <property type="reaction ID" value="UER00401"/>
</dbReference>
<dbReference type="InterPro" id="IPR004794">
    <property type="entry name" value="Eubact_RibD"/>
</dbReference>
<dbReference type="Pfam" id="PF01872">
    <property type="entry name" value="RibD_C"/>
    <property type="match status" value="1"/>
</dbReference>
<dbReference type="STRING" id="76936.BN2458_PEG1783"/>
<evidence type="ECO:0000313" key="12">
    <source>
        <dbReference type="Proteomes" id="UP000029925"/>
    </source>
</evidence>
<keyword evidence="11" id="KW-0378">Hydrolase</keyword>
<dbReference type="InterPro" id="IPR002734">
    <property type="entry name" value="RibDG_C"/>
</dbReference>
<evidence type="ECO:0000256" key="4">
    <source>
        <dbReference type="ARBA" id="ARBA00005259"/>
    </source>
</evidence>
<dbReference type="Pfam" id="PF00383">
    <property type="entry name" value="dCMP_cyt_deam_1"/>
    <property type="match status" value="1"/>
</dbReference>
<accession>A0A4U8RY94</accession>
<evidence type="ECO:0000256" key="3">
    <source>
        <dbReference type="ARBA" id="ARBA00004910"/>
    </source>
</evidence>
<sequence length="348" mass="39065">MLKKQRLPLRSLDELLLHHCCTLAWEHQTLALPNPSVGALIVAPNEDIIGVGVHILVGSPHAEILAMKEAYYTLTQDKQILNLTESKDIHQYLLNNHQGIFTQCALYVSLEPCNHQGKTPPCAALIAELQFAKVCIATTESHQLAKGGLDYLLSKHINASVNLALEHYAKSLLLPFETMRTKGRFVLFKLAQRLNGDYKNGRISCQDSQIFTHNQRSVCDYICISGATLRTDNPQLNARYATTPYDSTKAPQVLVFSHTQNKLKAENKILENRVHFSADIRDVRELKGFVIIEGGYHLLHSMRSEIDMLLLMQSPHTTQDSQTQTGFDESFSLIHQNTLGSDVALWLV</sequence>
<comment type="pathway">
    <text evidence="3">Cofactor biosynthesis; riboflavin biosynthesis; 5-amino-6-(D-ribitylamino)uracil from GTP: step 3/4.</text>
</comment>
<dbReference type="GO" id="GO:0008703">
    <property type="term" value="F:5-amino-6-(5-phosphoribosylamino)uracil reductase activity"/>
    <property type="evidence" value="ECO:0007669"/>
    <property type="project" value="UniProtKB-EC"/>
</dbReference>
<dbReference type="GO" id="GO:0008835">
    <property type="term" value="F:diaminohydroxyphosphoribosylaminopyrimidine deaminase activity"/>
    <property type="evidence" value="ECO:0007669"/>
    <property type="project" value="UniProtKB-EC"/>
</dbReference>
<comment type="similarity">
    <text evidence="5">In the C-terminal section; belongs to the HTP reductase family.</text>
</comment>
<comment type="function">
    <text evidence="1">Converts 2,5-diamino-6-(ribosylamino)-4(3h)-pyrimidinone 5'-phosphate into 5-amino-6-(ribosylamino)-2,4(1h,3h)-pyrimidinedione 5'-phosphate.</text>
</comment>
<evidence type="ECO:0000256" key="8">
    <source>
        <dbReference type="ARBA" id="ARBA00019930"/>
    </source>
</evidence>
<dbReference type="PROSITE" id="PS51747">
    <property type="entry name" value="CYT_DCMP_DEAMINASES_2"/>
    <property type="match status" value="1"/>
</dbReference>
<keyword evidence="11" id="KW-0560">Oxidoreductase</keyword>
<dbReference type="OrthoDB" id="9800865at2"/>
<dbReference type="GO" id="GO:0009231">
    <property type="term" value="P:riboflavin biosynthetic process"/>
    <property type="evidence" value="ECO:0007669"/>
    <property type="project" value="UniProtKB-UniPathway"/>
</dbReference>
<evidence type="ECO:0000256" key="9">
    <source>
        <dbReference type="ARBA" id="ARBA00023268"/>
    </source>
</evidence>
<dbReference type="EC" id="1.1.1.193" evidence="7"/>